<dbReference type="RefSeq" id="WP_114663503.1">
    <property type="nucleotide sequence ID" value="NZ_CP031194.1"/>
</dbReference>
<feature type="signal peptide" evidence="7">
    <location>
        <begin position="1"/>
        <end position="23"/>
    </location>
</feature>
<dbReference type="SUPFAM" id="SSF52743">
    <property type="entry name" value="Subtilisin-like"/>
    <property type="match status" value="1"/>
</dbReference>
<proteinExistence type="inferred from homology"/>
<dbReference type="InterPro" id="IPR000209">
    <property type="entry name" value="Peptidase_S8/S53_dom"/>
</dbReference>
<reference evidence="11" key="1">
    <citation type="submission" date="2018-07" db="EMBL/GenBank/DDBJ databases">
        <authorList>
            <person name="Zhao J."/>
        </authorList>
    </citation>
    <scope>NUCLEOTIDE SEQUENCE [LARGE SCALE GENOMIC DNA]</scope>
    <source>
        <strain evidence="11">GSSD-12</strain>
    </source>
</reference>
<feature type="active site" description="Charge relay system" evidence="5">
    <location>
        <position position="346"/>
    </location>
</feature>
<keyword evidence="2 5" id="KW-0645">Protease</keyword>
<feature type="chain" id="PRO_5039003631" evidence="7">
    <location>
        <begin position="24"/>
        <end position="401"/>
    </location>
</feature>
<evidence type="ECO:0000313" key="11">
    <source>
        <dbReference type="Proteomes" id="UP000253868"/>
    </source>
</evidence>
<dbReference type="FunFam" id="3.40.50.200:FF:000014">
    <property type="entry name" value="Proteinase K"/>
    <property type="match status" value="1"/>
</dbReference>
<sequence>MRLSARWAPTTLLLLLVPLLTGAGGGADATPGPAQGLVPVQRAERAIPGEYIVTVHPAFVPGTVARQLGVVPLHTYGTALRGFAARLTPGQLRTVRSLPAVRAVEENAEVGLDLPTSPGPRRSERRVPAASWGLDRIDQRHLPLDGQYDVTGTGRGVTAYILDTGIETAHSEFEGRATVGFDSVNDGRNGQDCNSHGTHVAGTVGGKTYGVAREVSLVAVRVLGCNGNGSSAGVIAGFDWVAGHAVAPAVLNASVGGPASTAVDTAANAVANAGVLPVAAAGNSTVNACGDSPARAGSVFTVGATDRADQEAAFSNFGPCLSLYAPGVDIVSAKLGGGSSTLSGTSMASPHAAGVAALYKEAYPNATPSQVAGWLTTNATVDTVSPIHADSPNFLLYTDGL</sequence>
<dbReference type="GO" id="GO:0005615">
    <property type="term" value="C:extracellular space"/>
    <property type="evidence" value="ECO:0007669"/>
    <property type="project" value="TreeGrafter"/>
</dbReference>
<dbReference type="GO" id="GO:0006508">
    <property type="term" value="P:proteolysis"/>
    <property type="evidence" value="ECO:0007669"/>
    <property type="project" value="UniProtKB-KW"/>
</dbReference>
<evidence type="ECO:0000256" key="3">
    <source>
        <dbReference type="ARBA" id="ARBA00022801"/>
    </source>
</evidence>
<dbReference type="InterPro" id="IPR037045">
    <property type="entry name" value="S8pro/Inhibitor_I9_sf"/>
</dbReference>
<accession>A0A345HWE5</accession>
<dbReference type="Gene3D" id="3.30.70.80">
    <property type="entry name" value="Peptidase S8 propeptide/proteinase inhibitor I9"/>
    <property type="match status" value="1"/>
</dbReference>
<evidence type="ECO:0000259" key="8">
    <source>
        <dbReference type="Pfam" id="PF00082"/>
    </source>
</evidence>
<dbReference type="EMBL" id="CP031194">
    <property type="protein sequence ID" value="AXG81019.1"/>
    <property type="molecule type" value="Genomic_DNA"/>
</dbReference>
<dbReference type="InterPro" id="IPR023827">
    <property type="entry name" value="Peptidase_S8_Asp-AS"/>
</dbReference>
<gene>
    <name evidence="10" type="ORF">DVK44_28830</name>
</gene>
<protein>
    <submittedName>
        <fullName evidence="10">S8 family peptidase</fullName>
    </submittedName>
</protein>
<organism evidence="10 11">
    <name type="scientific">Streptomyces paludis</name>
    <dbReference type="NCBI Taxonomy" id="2282738"/>
    <lineage>
        <taxon>Bacteria</taxon>
        <taxon>Bacillati</taxon>
        <taxon>Actinomycetota</taxon>
        <taxon>Actinomycetes</taxon>
        <taxon>Kitasatosporales</taxon>
        <taxon>Streptomycetaceae</taxon>
        <taxon>Streptomyces</taxon>
    </lineage>
</organism>
<evidence type="ECO:0000256" key="4">
    <source>
        <dbReference type="ARBA" id="ARBA00022825"/>
    </source>
</evidence>
<feature type="active site" description="Charge relay system" evidence="5">
    <location>
        <position position="163"/>
    </location>
</feature>
<dbReference type="PROSITE" id="PS00137">
    <property type="entry name" value="SUBTILASE_HIS"/>
    <property type="match status" value="1"/>
</dbReference>
<dbReference type="PANTHER" id="PTHR43806">
    <property type="entry name" value="PEPTIDASE S8"/>
    <property type="match status" value="1"/>
</dbReference>
<feature type="active site" description="Charge relay system" evidence="5">
    <location>
        <position position="196"/>
    </location>
</feature>
<dbReference type="InterPro" id="IPR010259">
    <property type="entry name" value="S8pro/Inhibitor_I9"/>
</dbReference>
<dbReference type="InterPro" id="IPR022398">
    <property type="entry name" value="Peptidase_S8_His-AS"/>
</dbReference>
<dbReference type="AlphaFoldDB" id="A0A345HWE5"/>
<dbReference type="InterPro" id="IPR034193">
    <property type="entry name" value="PCSK9_ProteinaseK-like"/>
</dbReference>
<keyword evidence="3 5" id="KW-0378">Hydrolase</keyword>
<evidence type="ECO:0000256" key="6">
    <source>
        <dbReference type="RuleBase" id="RU003355"/>
    </source>
</evidence>
<feature type="domain" description="Peptidase S8/S53" evidence="8">
    <location>
        <begin position="154"/>
        <end position="380"/>
    </location>
</feature>
<name>A0A345HWE5_9ACTN</name>
<dbReference type="Gene3D" id="3.40.50.200">
    <property type="entry name" value="Peptidase S8/S53 domain"/>
    <property type="match status" value="1"/>
</dbReference>
<keyword evidence="11" id="KW-1185">Reference proteome</keyword>
<feature type="domain" description="Inhibitor I9" evidence="9">
    <location>
        <begin position="73"/>
        <end position="112"/>
    </location>
</feature>
<dbReference type="InterPro" id="IPR023828">
    <property type="entry name" value="Peptidase_S8_Ser-AS"/>
</dbReference>
<dbReference type="Pfam" id="PF00082">
    <property type="entry name" value="Peptidase_S8"/>
    <property type="match status" value="1"/>
</dbReference>
<evidence type="ECO:0000256" key="7">
    <source>
        <dbReference type="SAM" id="SignalP"/>
    </source>
</evidence>
<keyword evidence="7" id="KW-0732">Signal</keyword>
<keyword evidence="4 5" id="KW-0720">Serine protease</keyword>
<comment type="similarity">
    <text evidence="1 5 6">Belongs to the peptidase S8 family.</text>
</comment>
<dbReference type="CDD" id="cd04077">
    <property type="entry name" value="Peptidases_S8_PCSK9_ProteinaseK_like"/>
    <property type="match status" value="1"/>
</dbReference>
<dbReference type="InterPro" id="IPR050131">
    <property type="entry name" value="Peptidase_S8_subtilisin-like"/>
</dbReference>
<dbReference type="PROSITE" id="PS00136">
    <property type="entry name" value="SUBTILASE_ASP"/>
    <property type="match status" value="1"/>
</dbReference>
<evidence type="ECO:0000313" key="10">
    <source>
        <dbReference type="EMBL" id="AXG81019.1"/>
    </source>
</evidence>
<dbReference type="PROSITE" id="PS51892">
    <property type="entry name" value="SUBTILASE"/>
    <property type="match status" value="1"/>
</dbReference>
<dbReference type="PANTHER" id="PTHR43806:SF11">
    <property type="entry name" value="CEREVISIN-RELATED"/>
    <property type="match status" value="1"/>
</dbReference>
<evidence type="ECO:0000256" key="5">
    <source>
        <dbReference type="PROSITE-ProRule" id="PRU01240"/>
    </source>
</evidence>
<dbReference type="PROSITE" id="PS00138">
    <property type="entry name" value="SUBTILASE_SER"/>
    <property type="match status" value="1"/>
</dbReference>
<evidence type="ECO:0000256" key="2">
    <source>
        <dbReference type="ARBA" id="ARBA00022670"/>
    </source>
</evidence>
<dbReference type="Pfam" id="PF05922">
    <property type="entry name" value="Inhibitor_I9"/>
    <property type="match status" value="1"/>
</dbReference>
<evidence type="ECO:0000256" key="1">
    <source>
        <dbReference type="ARBA" id="ARBA00011073"/>
    </source>
</evidence>
<dbReference type="InterPro" id="IPR015500">
    <property type="entry name" value="Peptidase_S8_subtilisin-rel"/>
</dbReference>
<dbReference type="SUPFAM" id="SSF54897">
    <property type="entry name" value="Protease propeptides/inhibitors"/>
    <property type="match status" value="1"/>
</dbReference>
<dbReference type="Proteomes" id="UP000253868">
    <property type="component" value="Chromosome"/>
</dbReference>
<dbReference type="InterPro" id="IPR036852">
    <property type="entry name" value="Peptidase_S8/S53_dom_sf"/>
</dbReference>
<evidence type="ECO:0000259" key="9">
    <source>
        <dbReference type="Pfam" id="PF05922"/>
    </source>
</evidence>
<dbReference type="PRINTS" id="PR00723">
    <property type="entry name" value="SUBTILISIN"/>
</dbReference>
<dbReference type="KEGG" id="spad:DVK44_28830"/>
<dbReference type="GO" id="GO:0004252">
    <property type="term" value="F:serine-type endopeptidase activity"/>
    <property type="evidence" value="ECO:0007669"/>
    <property type="project" value="UniProtKB-UniRule"/>
</dbReference>
<dbReference type="OrthoDB" id="9798386at2"/>